<dbReference type="GO" id="GO:0009279">
    <property type="term" value="C:cell outer membrane"/>
    <property type="evidence" value="ECO:0007669"/>
    <property type="project" value="UniProtKB-SubCell"/>
</dbReference>
<keyword evidence="4" id="KW-0732">Signal</keyword>
<gene>
    <name evidence="7" type="ORF">METZ01_LOCUS280773</name>
</gene>
<evidence type="ECO:0000256" key="4">
    <source>
        <dbReference type="ARBA" id="ARBA00022729"/>
    </source>
</evidence>
<keyword evidence="2" id="KW-0813">Transport</keyword>
<keyword evidence="3" id="KW-0812">Transmembrane</keyword>
<evidence type="ECO:0000256" key="5">
    <source>
        <dbReference type="ARBA" id="ARBA00023136"/>
    </source>
</evidence>
<reference evidence="7" key="1">
    <citation type="submission" date="2018-05" db="EMBL/GenBank/DDBJ databases">
        <authorList>
            <person name="Lanie J.A."/>
            <person name="Ng W.-L."/>
            <person name="Kazmierczak K.M."/>
            <person name="Andrzejewski T.M."/>
            <person name="Davidsen T.M."/>
            <person name="Wayne K.J."/>
            <person name="Tettelin H."/>
            <person name="Glass J.I."/>
            <person name="Rusch D."/>
            <person name="Podicherti R."/>
            <person name="Tsui H.-C.T."/>
            <person name="Winkler M.E."/>
        </authorList>
    </citation>
    <scope>NUCLEOTIDE SEQUENCE</scope>
</reference>
<dbReference type="PANTHER" id="PTHR30069:SF29">
    <property type="entry name" value="HEMOGLOBIN AND HEMOGLOBIN-HAPTOGLOBIN-BINDING PROTEIN 1-RELATED"/>
    <property type="match status" value="1"/>
</dbReference>
<evidence type="ECO:0000256" key="6">
    <source>
        <dbReference type="ARBA" id="ARBA00023237"/>
    </source>
</evidence>
<keyword evidence="5" id="KW-0472">Membrane</keyword>
<dbReference type="InterPro" id="IPR039426">
    <property type="entry name" value="TonB-dep_rcpt-like"/>
</dbReference>
<dbReference type="PANTHER" id="PTHR30069">
    <property type="entry name" value="TONB-DEPENDENT OUTER MEMBRANE RECEPTOR"/>
    <property type="match status" value="1"/>
</dbReference>
<dbReference type="InterPro" id="IPR036942">
    <property type="entry name" value="Beta-barrel_TonB_sf"/>
</dbReference>
<dbReference type="Gene3D" id="2.40.170.20">
    <property type="entry name" value="TonB-dependent receptor, beta-barrel domain"/>
    <property type="match status" value="1"/>
</dbReference>
<dbReference type="AlphaFoldDB" id="A0A382KUF0"/>
<proteinExistence type="predicted"/>
<evidence type="ECO:0000256" key="2">
    <source>
        <dbReference type="ARBA" id="ARBA00022448"/>
    </source>
</evidence>
<organism evidence="7">
    <name type="scientific">marine metagenome</name>
    <dbReference type="NCBI Taxonomy" id="408172"/>
    <lineage>
        <taxon>unclassified sequences</taxon>
        <taxon>metagenomes</taxon>
        <taxon>ecological metagenomes</taxon>
    </lineage>
</organism>
<protein>
    <submittedName>
        <fullName evidence="7">Uncharacterized protein</fullName>
    </submittedName>
</protein>
<dbReference type="GO" id="GO:0044718">
    <property type="term" value="P:siderophore transmembrane transport"/>
    <property type="evidence" value="ECO:0007669"/>
    <property type="project" value="TreeGrafter"/>
</dbReference>
<evidence type="ECO:0000313" key="7">
    <source>
        <dbReference type="EMBL" id="SVC27919.1"/>
    </source>
</evidence>
<evidence type="ECO:0000256" key="3">
    <source>
        <dbReference type="ARBA" id="ARBA00022692"/>
    </source>
</evidence>
<keyword evidence="6" id="KW-0998">Cell outer membrane</keyword>
<name>A0A382KUF0_9ZZZZ</name>
<evidence type="ECO:0000256" key="1">
    <source>
        <dbReference type="ARBA" id="ARBA00004571"/>
    </source>
</evidence>
<comment type="subcellular location">
    <subcellularLocation>
        <location evidence="1">Cell outer membrane</location>
        <topology evidence="1">Multi-pass membrane protein</topology>
    </subcellularLocation>
</comment>
<dbReference type="GO" id="GO:0015344">
    <property type="term" value="F:siderophore uptake transmembrane transporter activity"/>
    <property type="evidence" value="ECO:0007669"/>
    <property type="project" value="TreeGrafter"/>
</dbReference>
<sequence length="282" mass="32467">IFGAGLGPTIGYADLKPEKTVLYEFGLQQQLTGVMAFEMSAFYKDIRDLLALQSIRYDSEKYGPSNYAIYMNKDYGNVKGFTFSLTKRYDRVTKTSAFIDYTYQLTEGNSVTSGSFYYNALSGEEEEKRIVPLSWDQRHILNSTVSVGDPGNWNLGLISKLSSGWPYTPNIPDANYVPLSNSGRKPWQWRIDMRLHKNFKVGKFQYIVYAKIYNLLDRRNERYVFNDTGRAGYTYVSQSTQETKGFVDHYGESGVHTWSEYQVRPQYYTAPRSINIGFSLDF</sequence>
<accession>A0A382KUF0</accession>
<dbReference type="SUPFAM" id="SSF56935">
    <property type="entry name" value="Porins"/>
    <property type="match status" value="1"/>
</dbReference>
<feature type="non-terminal residue" evidence="7">
    <location>
        <position position="1"/>
    </location>
</feature>
<dbReference type="EMBL" id="UINC01082812">
    <property type="protein sequence ID" value="SVC27919.1"/>
    <property type="molecule type" value="Genomic_DNA"/>
</dbReference>